<dbReference type="Pfam" id="PF03288">
    <property type="entry name" value="Pox_D5"/>
    <property type="match status" value="1"/>
</dbReference>
<protein>
    <recommendedName>
        <fullName evidence="2">DNA primase/nucleoside triphosphatase C-terminal domain-containing protein</fullName>
    </recommendedName>
</protein>
<feature type="region of interest" description="Disordered" evidence="1">
    <location>
        <begin position="171"/>
        <end position="212"/>
    </location>
</feature>
<evidence type="ECO:0000259" key="2">
    <source>
        <dbReference type="Pfam" id="PF03288"/>
    </source>
</evidence>
<dbReference type="EMBL" id="CP041040">
    <property type="protein sequence ID" value="QDE35959.1"/>
    <property type="molecule type" value="Genomic_DNA"/>
</dbReference>
<proteinExistence type="predicted"/>
<name>A0A4Y5YUF1_9MICO</name>
<dbReference type="AlphaFoldDB" id="A0A4Y5YUF1"/>
<dbReference type="InterPro" id="IPR004968">
    <property type="entry name" value="DNA_primase/NTPase_C"/>
</dbReference>
<organism evidence="3 4">
    <name type="scientific">Microbacterium foliorum</name>
    <dbReference type="NCBI Taxonomy" id="104336"/>
    <lineage>
        <taxon>Bacteria</taxon>
        <taxon>Bacillati</taxon>
        <taxon>Actinomycetota</taxon>
        <taxon>Actinomycetes</taxon>
        <taxon>Micrococcales</taxon>
        <taxon>Microbacteriaceae</taxon>
        <taxon>Microbacterium</taxon>
    </lineage>
</organism>
<evidence type="ECO:0000256" key="1">
    <source>
        <dbReference type="SAM" id="MobiDB-lite"/>
    </source>
</evidence>
<accession>A0A4Y5YUF1</accession>
<reference evidence="3 4" key="1">
    <citation type="submission" date="2019-06" db="EMBL/GenBank/DDBJ databases">
        <title>Complete genome of Microbacterium foliorum M2.</title>
        <authorList>
            <person name="Cao G."/>
        </authorList>
    </citation>
    <scope>NUCLEOTIDE SEQUENCE [LARGE SCALE GENOMIC DNA]</scope>
    <source>
        <strain evidence="3 4">M2</strain>
    </source>
</reference>
<dbReference type="Proteomes" id="UP000316125">
    <property type="component" value="Chromosome"/>
</dbReference>
<feature type="domain" description="DNA primase/nucleoside triphosphatase C-terminal" evidence="2">
    <location>
        <begin position="87"/>
        <end position="158"/>
    </location>
</feature>
<gene>
    <name evidence="3" type="ORF">FIV50_14870</name>
</gene>
<sequence>MQTPTIAAAISSLSGLLTAPEPTFEGLATLHGVREQINELFETYASELRADPSVEPMWNAIAAAMSTPSAASIPSASKSCHELRVEAFWGGHVEQATWDFVPMEVVHEIYSDWMRRRHPDEAVLTKAVFNKRLRKALPECGAWRYTRARTGVIMRVYEPLAQEVSWRPTARTQRSTGFVATRHDTLRRTPPSQMPGAGRLARGRNADARRPE</sequence>
<dbReference type="RefSeq" id="WP_140038098.1">
    <property type="nucleotide sequence ID" value="NZ_CP041040.1"/>
</dbReference>
<evidence type="ECO:0000313" key="4">
    <source>
        <dbReference type="Proteomes" id="UP000316125"/>
    </source>
</evidence>
<evidence type="ECO:0000313" key="3">
    <source>
        <dbReference type="EMBL" id="QDE35959.1"/>
    </source>
</evidence>
<dbReference type="OrthoDB" id="5120189at2"/>